<evidence type="ECO:0000313" key="2">
    <source>
        <dbReference type="Proteomes" id="UP000050360"/>
    </source>
</evidence>
<proteinExistence type="predicted"/>
<gene>
    <name evidence="1" type="ORF">MPEBLZ_04101</name>
</gene>
<dbReference type="EMBL" id="LKCM01000368">
    <property type="protein sequence ID" value="KPQ41363.1"/>
    <property type="molecule type" value="Genomic_DNA"/>
</dbReference>
<protein>
    <submittedName>
        <fullName evidence="1">Uncharacterized protein</fullName>
    </submittedName>
</protein>
<name>A0A0P8CFL5_9EURY</name>
<comment type="caution">
    <text evidence="1">The sequence shown here is derived from an EMBL/GenBank/DDBJ whole genome shotgun (WGS) entry which is preliminary data.</text>
</comment>
<accession>A0A0P8CFL5</accession>
<organism evidence="1 2">
    <name type="scientific">Candidatus Methanoperedens nitratireducens</name>
    <dbReference type="NCBI Taxonomy" id="1392998"/>
    <lineage>
        <taxon>Archaea</taxon>
        <taxon>Methanobacteriati</taxon>
        <taxon>Methanobacteriota</taxon>
        <taxon>Stenosarchaea group</taxon>
        <taxon>Methanomicrobia</taxon>
        <taxon>Methanosarcinales</taxon>
        <taxon>ANME-2 cluster</taxon>
        <taxon>Candidatus Methanoperedentaceae</taxon>
        <taxon>Candidatus Methanoperedens</taxon>
    </lineage>
</organism>
<sequence>NLVSMRNVVFAMEKLYSEPNSVYGAEIPVEKMVL</sequence>
<reference evidence="1 2" key="1">
    <citation type="submission" date="2015-09" db="EMBL/GenBank/DDBJ databases">
        <title>A metagenomics-based metabolic model of nitrate-dependent anaerobic oxidation of methane by Methanoperedens-like archaea.</title>
        <authorList>
            <person name="Arshad A."/>
            <person name="Speth D.R."/>
            <person name="De Graaf R.M."/>
            <person name="Op Den Camp H.J."/>
            <person name="Jetten M.S."/>
            <person name="Welte C.U."/>
        </authorList>
    </citation>
    <scope>NUCLEOTIDE SEQUENCE [LARGE SCALE GENOMIC DNA]</scope>
</reference>
<dbReference type="AlphaFoldDB" id="A0A0P8CFL5"/>
<dbReference type="Proteomes" id="UP000050360">
    <property type="component" value="Unassembled WGS sequence"/>
</dbReference>
<evidence type="ECO:0000313" key="1">
    <source>
        <dbReference type="EMBL" id="KPQ41363.1"/>
    </source>
</evidence>
<feature type="non-terminal residue" evidence="1">
    <location>
        <position position="1"/>
    </location>
</feature>